<dbReference type="HOGENOM" id="CLU_1350534_0_0_1"/>
<accession>D7KNZ8</accession>
<dbReference type="AlphaFoldDB" id="D7KNZ8"/>
<gene>
    <name evidence="1" type="ORF">ARALYDRAFT_337731</name>
</gene>
<name>D7KNZ8_ARALL</name>
<dbReference type="EMBL" id="GL348713">
    <property type="protein sequence ID" value="EFH68153.1"/>
    <property type="molecule type" value="Genomic_DNA"/>
</dbReference>
<evidence type="ECO:0000313" key="1">
    <source>
        <dbReference type="EMBL" id="EFH68153.1"/>
    </source>
</evidence>
<protein>
    <submittedName>
        <fullName evidence="1">Predicted protein</fullName>
    </submittedName>
</protein>
<evidence type="ECO:0000313" key="2">
    <source>
        <dbReference type="Proteomes" id="UP000008694"/>
    </source>
</evidence>
<dbReference type="Proteomes" id="UP000008694">
    <property type="component" value="Unassembled WGS sequence"/>
</dbReference>
<sequence>MVEKAKECWTMLQNWKSIHVLQRYQKQHFSSTSNKELSWATSNKEHKKADHFPVLHRRSFHHLRLSPPYNCVTRNLCKSCGPASISVIAFPSTVFMAYFTEASSSPFDAAASPSSLCKIPAGSMLGEISWFVGDLDLFFKTFNLVATPFLVVVKPPAFPASQSDNYSDVVARPAGPSAFFSDFGLPHPRPLVALSRLSDASYR</sequence>
<dbReference type="Gramene" id="fgenesh1_pg.C_scaffold_1004296">
    <property type="protein sequence ID" value="fgenesh1_pg.C_scaffold_1004296"/>
    <property type="gene ID" value="fgenesh1_pg.C_scaffold_1004296"/>
</dbReference>
<proteinExistence type="predicted"/>
<organism evidence="2">
    <name type="scientific">Arabidopsis lyrata subsp. lyrata</name>
    <name type="common">Lyre-leaved rock-cress</name>
    <dbReference type="NCBI Taxonomy" id="81972"/>
    <lineage>
        <taxon>Eukaryota</taxon>
        <taxon>Viridiplantae</taxon>
        <taxon>Streptophyta</taxon>
        <taxon>Embryophyta</taxon>
        <taxon>Tracheophyta</taxon>
        <taxon>Spermatophyta</taxon>
        <taxon>Magnoliopsida</taxon>
        <taxon>eudicotyledons</taxon>
        <taxon>Gunneridae</taxon>
        <taxon>Pentapetalae</taxon>
        <taxon>rosids</taxon>
        <taxon>malvids</taxon>
        <taxon>Brassicales</taxon>
        <taxon>Brassicaceae</taxon>
        <taxon>Camelineae</taxon>
        <taxon>Arabidopsis</taxon>
    </lineage>
</organism>
<keyword evidence="2" id="KW-1185">Reference proteome</keyword>
<reference evidence="2" key="1">
    <citation type="journal article" date="2011" name="Nat. Genet.">
        <title>The Arabidopsis lyrata genome sequence and the basis of rapid genome size change.</title>
        <authorList>
            <person name="Hu T.T."/>
            <person name="Pattyn P."/>
            <person name="Bakker E.G."/>
            <person name="Cao J."/>
            <person name="Cheng J.-F."/>
            <person name="Clark R.M."/>
            <person name="Fahlgren N."/>
            <person name="Fawcett J.A."/>
            <person name="Grimwood J."/>
            <person name="Gundlach H."/>
            <person name="Haberer G."/>
            <person name="Hollister J.D."/>
            <person name="Ossowski S."/>
            <person name="Ottilar R.P."/>
            <person name="Salamov A.A."/>
            <person name="Schneeberger K."/>
            <person name="Spannagl M."/>
            <person name="Wang X."/>
            <person name="Yang L."/>
            <person name="Nasrallah M.E."/>
            <person name="Bergelson J."/>
            <person name="Carrington J.C."/>
            <person name="Gaut B.S."/>
            <person name="Schmutz J."/>
            <person name="Mayer K.F.X."/>
            <person name="Van de Peer Y."/>
            <person name="Grigoriev I.V."/>
            <person name="Nordborg M."/>
            <person name="Weigel D."/>
            <person name="Guo Y.-L."/>
        </authorList>
    </citation>
    <scope>NUCLEOTIDE SEQUENCE [LARGE SCALE GENOMIC DNA]</scope>
    <source>
        <strain evidence="2">cv. MN47</strain>
    </source>
</reference>